<evidence type="ECO:0000259" key="9">
    <source>
        <dbReference type="Pfam" id="PF00082"/>
    </source>
</evidence>
<sequence length="776" mass="81850">MRKASPLTPTLLLFFLLRLIPSSLSHNKQGQVYIVYLGEHSGAKNTEEILEDHHSLLFSVKNSEEEARQSLLYSYKNSINGFAAVLSDEEAAALSAMGEVVSTFPSKGRWSPHTTRSWEFIGHEEGLKGQEIDSLRSKAKDGKDVIIGMLDSGIWPESKSFSDEGMGPIPKQWKGICQEGDSFNSSNCNKKLIGARYYLKAYEAYYGALNTTYAYRSPRDHDGHGTHTASTAAGRPVPGAAALGGFAGGTPASGGAPLARLAAYKVCWPIPGPNPNIENTCFEADMLAAIDDAVGDGVGVLSISIGSVGAKPRLDKDGIAIGALHAARRGVVVACSAGNNGPAPATASNLAPWVITVGASSIDRAFRSPITLGSGMTITGQTVTPYQLKKKKLYPLIYAGDAVVPGTPTNVSGQCLPNSLSPEKARGKIVVCLRGSGLRVAKALEVKRAGGSAIILGNPLAYANEVPVDALLLPGTAVSANGTIAILNYINSSRRPTATIGRAHTVLDVRPSPVMAQFSSRGPNVLEPNLLKPDITAPGLNILAAWSEASSPTKLDDDHRRVKFNILSGTSMSCPHVSATAALLKSLYPHWSSAAIRSAMMTTATVNDANGGPIINAAGQVAGPMEYGSGHIRPNHAADSGLIYDASYEDYLLFGCATAGLQFDPSFECPKCPPSPSNLNHPSVTVANLSGTITVRRTVTNVGQSKAQYRVTVLEPVSVSVKIRPKTLGFKAAGQRKSFFITFKAHGKGNGEYVAGSYTWSDGVHFVRSPVVVSLA</sequence>
<dbReference type="GO" id="GO:0004252">
    <property type="term" value="F:serine-type endopeptidase activity"/>
    <property type="evidence" value="ECO:0007669"/>
    <property type="project" value="UniProtKB-UniRule"/>
</dbReference>
<feature type="domain" description="Peptidase S8/S53" evidence="9">
    <location>
        <begin position="142"/>
        <end position="607"/>
    </location>
</feature>
<keyword evidence="3 8" id="KW-0732">Signal</keyword>
<dbReference type="InterPro" id="IPR000209">
    <property type="entry name" value="Peptidase_S8/S53_dom"/>
</dbReference>
<dbReference type="Gene3D" id="2.60.40.2310">
    <property type="match status" value="1"/>
</dbReference>
<dbReference type="InterPro" id="IPR023828">
    <property type="entry name" value="Peptidase_S8_Ser-AS"/>
</dbReference>
<evidence type="ECO:0000256" key="5">
    <source>
        <dbReference type="ARBA" id="ARBA00022825"/>
    </source>
</evidence>
<evidence type="ECO:0000256" key="2">
    <source>
        <dbReference type="ARBA" id="ARBA00022670"/>
    </source>
</evidence>
<dbReference type="Pfam" id="PF05922">
    <property type="entry name" value="Inhibitor_I9"/>
    <property type="match status" value="1"/>
</dbReference>
<feature type="domain" description="Subtilisin-like protease fibronectin type-III" evidence="12">
    <location>
        <begin position="678"/>
        <end position="773"/>
    </location>
</feature>
<dbReference type="Gene3D" id="3.40.50.200">
    <property type="entry name" value="Peptidase S8/S53 domain"/>
    <property type="match status" value="1"/>
</dbReference>
<evidence type="ECO:0000256" key="8">
    <source>
        <dbReference type="SAM" id="SignalP"/>
    </source>
</evidence>
<evidence type="ECO:0000256" key="7">
    <source>
        <dbReference type="PROSITE-ProRule" id="PRU01240"/>
    </source>
</evidence>
<evidence type="ECO:0000256" key="3">
    <source>
        <dbReference type="ARBA" id="ARBA00022729"/>
    </source>
</evidence>
<comment type="similarity">
    <text evidence="1 7">Belongs to the peptidase S8 family.</text>
</comment>
<feature type="domain" description="PA" evidence="10">
    <location>
        <begin position="415"/>
        <end position="479"/>
    </location>
</feature>
<dbReference type="SUPFAM" id="SSF52743">
    <property type="entry name" value="Subtilisin-like"/>
    <property type="match status" value="1"/>
</dbReference>
<dbReference type="InterPro" id="IPR003137">
    <property type="entry name" value="PA_domain"/>
</dbReference>
<dbReference type="OrthoDB" id="206201at2759"/>
<evidence type="ECO:0000259" key="11">
    <source>
        <dbReference type="Pfam" id="PF05922"/>
    </source>
</evidence>
<keyword evidence="4 7" id="KW-0378">Hydrolase</keyword>
<organism evidence="13 14">
    <name type="scientific">Ananas comosus</name>
    <name type="common">Pineapple</name>
    <name type="synonym">Ananas ananas</name>
    <dbReference type="NCBI Taxonomy" id="4615"/>
    <lineage>
        <taxon>Eukaryota</taxon>
        <taxon>Viridiplantae</taxon>
        <taxon>Streptophyta</taxon>
        <taxon>Embryophyta</taxon>
        <taxon>Tracheophyta</taxon>
        <taxon>Spermatophyta</taxon>
        <taxon>Magnoliopsida</taxon>
        <taxon>Liliopsida</taxon>
        <taxon>Poales</taxon>
        <taxon>Bromeliaceae</taxon>
        <taxon>Bromelioideae</taxon>
        <taxon>Ananas</taxon>
    </lineage>
</organism>
<dbReference type="Gene3D" id="3.50.30.30">
    <property type="match status" value="1"/>
</dbReference>
<keyword evidence="5 7" id="KW-0720">Serine protease</keyword>
<dbReference type="FunFam" id="3.30.70.80:FF:000002">
    <property type="entry name" value="Subtilisin-like protease SBT5.3"/>
    <property type="match status" value="1"/>
</dbReference>
<dbReference type="InterPro" id="IPR037045">
    <property type="entry name" value="S8pro/Inhibitor_I9_sf"/>
</dbReference>
<dbReference type="PRINTS" id="PR00723">
    <property type="entry name" value="SUBTILISIN"/>
</dbReference>
<dbReference type="InterPro" id="IPR041469">
    <property type="entry name" value="Subtilisin-like_FN3"/>
</dbReference>
<dbReference type="Gene3D" id="3.30.70.80">
    <property type="entry name" value="Peptidase S8 propeptide/proteinase inhibitor I9"/>
    <property type="match status" value="1"/>
</dbReference>
<reference evidence="13" key="1">
    <citation type="journal article" date="2015" name="Nat. Genet.">
        <title>The pineapple genome and the evolution of CAM photosynthesis.</title>
        <authorList>
            <person name="Ming R."/>
            <person name="VanBuren R."/>
            <person name="Wai C.M."/>
            <person name="Tang H."/>
            <person name="Schatz M.C."/>
            <person name="Bowers J.E."/>
            <person name="Lyons E."/>
            <person name="Wang M.L."/>
            <person name="Chen J."/>
            <person name="Biggers E."/>
            <person name="Zhang J."/>
            <person name="Huang L."/>
            <person name="Zhang L."/>
            <person name="Miao W."/>
            <person name="Zhang J."/>
            <person name="Ye Z."/>
            <person name="Miao C."/>
            <person name="Lin Z."/>
            <person name="Wang H."/>
            <person name="Zhou H."/>
            <person name="Yim W.C."/>
            <person name="Priest H.D."/>
            <person name="Zheng C."/>
            <person name="Woodhouse M."/>
            <person name="Edger P.P."/>
            <person name="Guyot R."/>
            <person name="Guo H.B."/>
            <person name="Guo H."/>
            <person name="Zheng G."/>
            <person name="Singh R."/>
            <person name="Sharma A."/>
            <person name="Min X."/>
            <person name="Zheng Y."/>
            <person name="Lee H."/>
            <person name="Gurtowski J."/>
            <person name="Sedlazeck F.J."/>
            <person name="Harkess A."/>
            <person name="McKain M.R."/>
            <person name="Liao Z."/>
            <person name="Fang J."/>
            <person name="Liu J."/>
            <person name="Zhang X."/>
            <person name="Zhang Q."/>
            <person name="Hu W."/>
            <person name="Qin Y."/>
            <person name="Wang K."/>
            <person name="Chen L.Y."/>
            <person name="Shirley N."/>
            <person name="Lin Y.R."/>
            <person name="Liu L.Y."/>
            <person name="Hernandez A.G."/>
            <person name="Wright C.L."/>
            <person name="Bulone V."/>
            <person name="Tuskan G.A."/>
            <person name="Heath K."/>
            <person name="Zee F."/>
            <person name="Moore P.H."/>
            <person name="Sunkar R."/>
            <person name="Leebens-Mack J.H."/>
            <person name="Mockler T."/>
            <person name="Bennetzen J.L."/>
            <person name="Freeling M."/>
            <person name="Sankoff D."/>
            <person name="Paterson A.H."/>
            <person name="Zhu X."/>
            <person name="Yang X."/>
            <person name="Smith J.A."/>
            <person name="Cushman J.C."/>
            <person name="Paull R.E."/>
            <person name="Yu Q."/>
        </authorList>
    </citation>
    <scope>NUCLEOTIDE SEQUENCE [LARGE SCALE GENOMIC DNA]</scope>
    <source>
        <strain evidence="13">cv. F153</strain>
    </source>
</reference>
<proteinExistence type="inferred from homology"/>
<evidence type="ECO:0000259" key="12">
    <source>
        <dbReference type="Pfam" id="PF17766"/>
    </source>
</evidence>
<name>A0A6P5FQH7_ANACO</name>
<evidence type="ECO:0000256" key="6">
    <source>
        <dbReference type="PIRSR" id="PIRSR615500-1"/>
    </source>
</evidence>
<evidence type="ECO:0000256" key="1">
    <source>
        <dbReference type="ARBA" id="ARBA00011073"/>
    </source>
</evidence>
<evidence type="ECO:0000313" key="13">
    <source>
        <dbReference type="Proteomes" id="UP000515123"/>
    </source>
</evidence>
<evidence type="ECO:0000313" key="14">
    <source>
        <dbReference type="RefSeq" id="XP_020098204.1"/>
    </source>
</evidence>
<dbReference type="InterPro" id="IPR034197">
    <property type="entry name" value="Peptidases_S8_3"/>
</dbReference>
<dbReference type="Proteomes" id="UP000515123">
    <property type="component" value="Linkage group 11"/>
</dbReference>
<dbReference type="GeneID" id="109716981"/>
<dbReference type="PANTHER" id="PTHR10795">
    <property type="entry name" value="PROPROTEIN CONVERTASE SUBTILISIN/KEXIN"/>
    <property type="match status" value="1"/>
</dbReference>
<keyword evidence="13" id="KW-1185">Reference proteome</keyword>
<dbReference type="InterPro" id="IPR015500">
    <property type="entry name" value="Peptidase_S8_subtilisin-rel"/>
</dbReference>
<dbReference type="CDD" id="cd04852">
    <property type="entry name" value="Peptidases_S8_3"/>
    <property type="match status" value="1"/>
</dbReference>
<keyword evidence="2 7" id="KW-0645">Protease</keyword>
<dbReference type="InterPro" id="IPR036852">
    <property type="entry name" value="Peptidase_S8/S53_dom_sf"/>
</dbReference>
<dbReference type="InterPro" id="IPR045051">
    <property type="entry name" value="SBT"/>
</dbReference>
<dbReference type="AlphaFoldDB" id="A0A6P5FQH7"/>
<feature type="signal peptide" evidence="8">
    <location>
        <begin position="1"/>
        <end position="25"/>
    </location>
</feature>
<dbReference type="PROSITE" id="PS00138">
    <property type="entry name" value="SUBTILASE_SER"/>
    <property type="match status" value="1"/>
</dbReference>
<dbReference type="FunFam" id="3.50.30.30:FF:000005">
    <property type="entry name" value="subtilisin-like protease SBT1.5"/>
    <property type="match status" value="1"/>
</dbReference>
<reference evidence="14" key="2">
    <citation type="submission" date="2025-08" db="UniProtKB">
        <authorList>
            <consortium name="RefSeq"/>
        </authorList>
    </citation>
    <scope>IDENTIFICATION</scope>
    <source>
        <tissue evidence="14">Leaf</tissue>
    </source>
</reference>
<feature type="active site" description="Charge relay system" evidence="6 7">
    <location>
        <position position="571"/>
    </location>
</feature>
<feature type="domain" description="Inhibitor I9" evidence="11">
    <location>
        <begin position="32"/>
        <end position="107"/>
    </location>
</feature>
<dbReference type="GO" id="GO:0006508">
    <property type="term" value="P:proteolysis"/>
    <property type="evidence" value="ECO:0007669"/>
    <property type="project" value="UniProtKB-KW"/>
</dbReference>
<dbReference type="CDD" id="cd02120">
    <property type="entry name" value="PA_subtilisin_like"/>
    <property type="match status" value="1"/>
</dbReference>
<dbReference type="Pfam" id="PF00082">
    <property type="entry name" value="Peptidase_S8"/>
    <property type="match status" value="1"/>
</dbReference>
<dbReference type="InterPro" id="IPR010259">
    <property type="entry name" value="S8pro/Inhibitor_I9"/>
</dbReference>
<dbReference type="FunFam" id="3.40.50.200:FF:000006">
    <property type="entry name" value="Subtilisin-like protease SBT1.5"/>
    <property type="match status" value="1"/>
</dbReference>
<feature type="active site" description="Charge relay system" evidence="6 7">
    <location>
        <position position="151"/>
    </location>
</feature>
<dbReference type="RefSeq" id="XP_020098204.1">
    <property type="nucleotide sequence ID" value="XM_020242615.1"/>
</dbReference>
<dbReference type="Pfam" id="PF02225">
    <property type="entry name" value="PA"/>
    <property type="match status" value="1"/>
</dbReference>
<feature type="chain" id="PRO_5027909264" evidence="8">
    <location>
        <begin position="26"/>
        <end position="776"/>
    </location>
</feature>
<evidence type="ECO:0000259" key="10">
    <source>
        <dbReference type="Pfam" id="PF02225"/>
    </source>
</evidence>
<dbReference type="Pfam" id="PF17766">
    <property type="entry name" value="fn3_6"/>
    <property type="match status" value="1"/>
</dbReference>
<evidence type="ECO:0000256" key="4">
    <source>
        <dbReference type="ARBA" id="ARBA00022801"/>
    </source>
</evidence>
<gene>
    <name evidence="14" type="primary">LOC109716981</name>
</gene>
<dbReference type="PROSITE" id="PS51892">
    <property type="entry name" value="SUBTILASE"/>
    <property type="match status" value="1"/>
</dbReference>
<accession>A0A6P5FQH7</accession>
<feature type="active site" description="Charge relay system" evidence="6 7">
    <location>
        <position position="224"/>
    </location>
</feature>
<protein>
    <submittedName>
        <fullName evidence="14">Subtilisin-like protease SBT5.6 isoform X1</fullName>
    </submittedName>
</protein>